<keyword evidence="3" id="KW-1185">Reference proteome</keyword>
<organism evidence="2 3">
    <name type="scientific">Paenibacillus aceris</name>
    <dbReference type="NCBI Taxonomy" id="869555"/>
    <lineage>
        <taxon>Bacteria</taxon>
        <taxon>Bacillati</taxon>
        <taxon>Bacillota</taxon>
        <taxon>Bacilli</taxon>
        <taxon>Bacillales</taxon>
        <taxon>Paenibacillaceae</taxon>
        <taxon>Paenibacillus</taxon>
    </lineage>
</organism>
<protein>
    <submittedName>
        <fullName evidence="2">Uncharacterized protein</fullName>
    </submittedName>
</protein>
<evidence type="ECO:0000313" key="2">
    <source>
        <dbReference type="EMBL" id="MBP1964423.1"/>
    </source>
</evidence>
<dbReference type="RefSeq" id="WP_167057928.1">
    <property type="nucleotide sequence ID" value="NZ_JAAOZR010000017.1"/>
</dbReference>
<proteinExistence type="predicted"/>
<evidence type="ECO:0000313" key="3">
    <source>
        <dbReference type="Proteomes" id="UP001519344"/>
    </source>
</evidence>
<feature type="transmembrane region" description="Helical" evidence="1">
    <location>
        <begin position="32"/>
        <end position="49"/>
    </location>
</feature>
<sequence>MIKLIFTILLYGAITAYEIPRLKKKNEKIEWIVFLSLMLIGLTLSILFLQHVSVKADPTA</sequence>
<dbReference type="Proteomes" id="UP001519344">
    <property type="component" value="Unassembled WGS sequence"/>
</dbReference>
<keyword evidence="1" id="KW-0812">Transmembrane</keyword>
<dbReference type="EMBL" id="JAGGKV010000009">
    <property type="protein sequence ID" value="MBP1964423.1"/>
    <property type="molecule type" value="Genomic_DNA"/>
</dbReference>
<comment type="caution">
    <text evidence="2">The sequence shown here is derived from an EMBL/GenBank/DDBJ whole genome shotgun (WGS) entry which is preliminary data.</text>
</comment>
<accession>A0ABS4I0H7</accession>
<keyword evidence="1" id="KW-0472">Membrane</keyword>
<evidence type="ECO:0000256" key="1">
    <source>
        <dbReference type="SAM" id="Phobius"/>
    </source>
</evidence>
<keyword evidence="1" id="KW-1133">Transmembrane helix</keyword>
<name>A0ABS4I0H7_9BACL</name>
<gene>
    <name evidence="2" type="ORF">J2Z65_003646</name>
</gene>
<reference evidence="2 3" key="1">
    <citation type="submission" date="2021-03" db="EMBL/GenBank/DDBJ databases">
        <title>Genomic Encyclopedia of Type Strains, Phase IV (KMG-IV): sequencing the most valuable type-strain genomes for metagenomic binning, comparative biology and taxonomic classification.</title>
        <authorList>
            <person name="Goeker M."/>
        </authorList>
    </citation>
    <scope>NUCLEOTIDE SEQUENCE [LARGE SCALE GENOMIC DNA]</scope>
    <source>
        <strain evidence="2 3">DSM 24950</strain>
    </source>
</reference>